<feature type="region of interest" description="Disordered" evidence="1">
    <location>
        <begin position="128"/>
        <end position="192"/>
    </location>
</feature>
<dbReference type="Pfam" id="PF19773">
    <property type="entry name" value="DUF6259"/>
    <property type="match status" value="1"/>
</dbReference>
<dbReference type="InterPro" id="IPR046226">
    <property type="entry name" value="DUF6259"/>
</dbReference>
<dbReference type="RefSeq" id="WP_419195430.1">
    <property type="nucleotide sequence ID" value="NZ_CP036287.1"/>
</dbReference>
<feature type="signal peptide" evidence="2">
    <location>
        <begin position="1"/>
        <end position="33"/>
    </location>
</feature>
<evidence type="ECO:0000256" key="1">
    <source>
        <dbReference type="SAM" id="MobiDB-lite"/>
    </source>
</evidence>
<reference evidence="4 5" key="1">
    <citation type="submission" date="2019-02" db="EMBL/GenBank/DDBJ databases">
        <title>Deep-cultivation of Planctomycetes and their phenomic and genomic characterization uncovers novel biology.</title>
        <authorList>
            <person name="Wiegand S."/>
            <person name="Jogler M."/>
            <person name="Boedeker C."/>
            <person name="Pinto D."/>
            <person name="Vollmers J."/>
            <person name="Rivas-Marin E."/>
            <person name="Kohn T."/>
            <person name="Peeters S.H."/>
            <person name="Heuer A."/>
            <person name="Rast P."/>
            <person name="Oberbeckmann S."/>
            <person name="Bunk B."/>
            <person name="Jeske O."/>
            <person name="Meyerdierks A."/>
            <person name="Storesund J.E."/>
            <person name="Kallscheuer N."/>
            <person name="Luecker S."/>
            <person name="Lage O.M."/>
            <person name="Pohl T."/>
            <person name="Merkel B.J."/>
            <person name="Hornburger P."/>
            <person name="Mueller R.-W."/>
            <person name="Bruemmer F."/>
            <person name="Labrenz M."/>
            <person name="Spormann A.M."/>
            <person name="Op den Camp H."/>
            <person name="Overmann J."/>
            <person name="Amann R."/>
            <person name="Jetten M.S.M."/>
            <person name="Mascher T."/>
            <person name="Medema M.H."/>
            <person name="Devos D.P."/>
            <person name="Kaster A.-K."/>
            <person name="Ovreas L."/>
            <person name="Rohde M."/>
            <person name="Galperin M.Y."/>
            <person name="Jogler C."/>
        </authorList>
    </citation>
    <scope>NUCLEOTIDE SEQUENCE [LARGE SCALE GENOMIC DNA]</scope>
    <source>
        <strain evidence="4 5">Pla133</strain>
    </source>
</reference>
<feature type="chain" id="PRO_5022057507" description="DUF6259 domain-containing protein" evidence="2">
    <location>
        <begin position="34"/>
        <end position="966"/>
    </location>
</feature>
<dbReference type="KEGG" id="pbap:Pla133_11110"/>
<feature type="compositionally biased region" description="Acidic residues" evidence="1">
    <location>
        <begin position="161"/>
        <end position="179"/>
    </location>
</feature>
<organism evidence="4 5">
    <name type="scientific">Engelhardtia mirabilis</name>
    <dbReference type="NCBI Taxonomy" id="2528011"/>
    <lineage>
        <taxon>Bacteria</taxon>
        <taxon>Pseudomonadati</taxon>
        <taxon>Planctomycetota</taxon>
        <taxon>Planctomycetia</taxon>
        <taxon>Planctomycetia incertae sedis</taxon>
        <taxon>Engelhardtia</taxon>
    </lineage>
</organism>
<evidence type="ECO:0000259" key="3">
    <source>
        <dbReference type="Pfam" id="PF19773"/>
    </source>
</evidence>
<keyword evidence="2" id="KW-0732">Signal</keyword>
<sequence length="966" mass="104139" precursor="true">MTRCWIGRTARVLAPVSVFTLLGPATLASGALAASAAANSDGDPLPTSIEDGGAILHFDPDDPDLGFSLIAIGDQADPMAYDLVRTHLWEIEFRDPAAPGVELVALPDRSLGFAFDFVVSSIDDDDDHGYGGYGGDDDDDGNGGWGGHGDDDDGGGGWGGGDDDDDDGGGWGGDDDDDGGGGGWGGGGWGGGDGHCGDDDGLLLQWIGVTHPSFPNGEAFDVDVRLTAPEDEPYVQFEIAIRGVEPFASQVLMQRFPRVEIVGGPSGASERLVIPYWQGNLYDDPIRSSDLFVASQFLPPERHPGPLNMQWLAYYDESDPSEAMLYWATRDGGGFPKGFRIDPNPFDPVPNLGLSIEHVPVGNGSIGIDHATPFPFTVGVLRGDWYDAARFYREDWALDQPGPSKGTMRENPDFSQTMLDADLFGILGQDFCAVDPPACAITGMRQSDPSNWIFAAQHVLELQAFFGTDDVVYQASNWERNSLAANWGEWLPANSFFEQYFVPQAGAAGITWAPYFNYLTYDNTQPTYFSSDVPGFEGRFVGDFAVTDVDGNIKVTQQIHCDNIDSCNPQLLPEVIGTVQIDAGTPWAVEYTRYIATQLEAYGAGRPAGIYLDVLQGAARLNYSQAVEQDGFHQRGGGRYASDGALTVLDTLRGTLRNDFGNSEYFVETESPFEPAIGDVEFTYGYHGGVKTLDGVRRVVPLYQSVYHDYQRTSSILSLDIPPSSPFIFNASIWLSARQIFDANLFMGHAPYATTRVSPFTFAIRTNPAFFPALAKHLGLARDHTQLLALDAVRDTAVFGQRLRSPQTDSGRSYVQFLIVNDLNPLEQTQPVVYASAYGTPGPDGPIGILLTNWTDAADPLFEPNFGLPLWELGTTPGPQTIHVTIDPDDYDLAPAVYTVREVLAGTGEIVELAEPLDLTAGPASIEVTLGSLQGRYLLIQGEGQGGGCGDGDDDDDGGGWGDDDD</sequence>
<accession>A0A518BGF1</accession>
<keyword evidence="5" id="KW-1185">Reference proteome</keyword>
<dbReference type="Proteomes" id="UP000316921">
    <property type="component" value="Chromosome"/>
</dbReference>
<protein>
    <recommendedName>
        <fullName evidence="3">DUF6259 domain-containing protein</fullName>
    </recommendedName>
</protein>
<evidence type="ECO:0000313" key="4">
    <source>
        <dbReference type="EMBL" id="QDU66045.1"/>
    </source>
</evidence>
<evidence type="ECO:0000256" key="2">
    <source>
        <dbReference type="SAM" id="SignalP"/>
    </source>
</evidence>
<proteinExistence type="predicted"/>
<name>A0A518BGF1_9BACT</name>
<evidence type="ECO:0000313" key="5">
    <source>
        <dbReference type="Proteomes" id="UP000316921"/>
    </source>
</evidence>
<feature type="compositionally biased region" description="Gly residues" evidence="1">
    <location>
        <begin position="180"/>
        <end position="192"/>
    </location>
</feature>
<feature type="domain" description="DUF6259" evidence="3">
    <location>
        <begin position="372"/>
        <end position="712"/>
    </location>
</feature>
<feature type="region of interest" description="Disordered" evidence="1">
    <location>
        <begin position="944"/>
        <end position="966"/>
    </location>
</feature>
<gene>
    <name evidence="4" type="ORF">Pla133_11110</name>
</gene>
<feature type="compositionally biased region" description="Acidic residues" evidence="1">
    <location>
        <begin position="951"/>
        <end position="966"/>
    </location>
</feature>
<dbReference type="EMBL" id="CP036287">
    <property type="protein sequence ID" value="QDU66045.1"/>
    <property type="molecule type" value="Genomic_DNA"/>
</dbReference>
<dbReference type="AlphaFoldDB" id="A0A518BGF1"/>